<keyword evidence="7" id="KW-0238">DNA-binding</keyword>
<comment type="subcellular location">
    <subcellularLocation>
        <location evidence="1">Nucleus</location>
    </subcellularLocation>
</comment>
<dbReference type="SUPFAM" id="SSF57716">
    <property type="entry name" value="Glucocorticoid receptor-like (DNA-binding domain)"/>
    <property type="match status" value="1"/>
</dbReference>
<accession>A0A2A2L145</accession>
<evidence type="ECO:0000256" key="3">
    <source>
        <dbReference type="ARBA" id="ARBA00022723"/>
    </source>
</evidence>
<sequence>MLCLLLCSLIVWNNRQYLCRFEGQCAIAKEHLNGCRACRLKQCFMAGMNPRAVQSERDRAEDRAEENEQVNDCEEEEIREGSPERCSIEIQTDPPSVAASHISQAACSLRQELLPSPDIDLIKAAEQLVEMHKTVCARSEPNASHYDRGNSTATVTFVNAFFNPTLISKRTPIITTATRIATVKDVLQDWRRSFALFADWMQALPEMQLFDSNDQVTIAKNRFGPWYWWLLSNFSLEVGCDGVCYMNGSYYPRIPENQCLPDSRNVADKMMTTMVAPLIDLKIDETEKCIMFAIIIFSDEIPELSYEGKETIRQVGTRFVRMMQNYIKSKNPSMNNAEIAVRIAKMMILLSAATNLVYMTSDNIQLNDVLHVVHWESFSDDIIQKSYKCF</sequence>
<dbReference type="GO" id="GO:0000978">
    <property type="term" value="F:RNA polymerase II cis-regulatory region sequence-specific DNA binding"/>
    <property type="evidence" value="ECO:0007669"/>
    <property type="project" value="InterPro"/>
</dbReference>
<evidence type="ECO:0000256" key="6">
    <source>
        <dbReference type="ARBA" id="ARBA00023015"/>
    </source>
</evidence>
<keyword evidence="3" id="KW-0479">Metal-binding</keyword>
<dbReference type="OrthoDB" id="5817395at2759"/>
<dbReference type="Proteomes" id="UP000218231">
    <property type="component" value="Unassembled WGS sequence"/>
</dbReference>
<feature type="domain" description="NR LBD" evidence="13">
    <location>
        <begin position="120"/>
        <end position="386"/>
    </location>
</feature>
<evidence type="ECO:0008006" key="16">
    <source>
        <dbReference type="Google" id="ProtNLM"/>
    </source>
</evidence>
<evidence type="ECO:0000256" key="9">
    <source>
        <dbReference type="ARBA" id="ARBA00023170"/>
    </source>
</evidence>
<feature type="signal peptide" evidence="11">
    <location>
        <begin position="1"/>
        <end position="15"/>
    </location>
</feature>
<dbReference type="STRING" id="2018661.A0A2A2L145"/>
<organism evidence="14 15">
    <name type="scientific">Diploscapter pachys</name>
    <dbReference type="NCBI Taxonomy" id="2018661"/>
    <lineage>
        <taxon>Eukaryota</taxon>
        <taxon>Metazoa</taxon>
        <taxon>Ecdysozoa</taxon>
        <taxon>Nematoda</taxon>
        <taxon>Chromadorea</taxon>
        <taxon>Rhabditida</taxon>
        <taxon>Rhabditina</taxon>
        <taxon>Rhabditomorpha</taxon>
        <taxon>Rhabditoidea</taxon>
        <taxon>Rhabditidae</taxon>
        <taxon>Diploscapter</taxon>
    </lineage>
</organism>
<reference evidence="14 15" key="1">
    <citation type="journal article" date="2017" name="Curr. Biol.">
        <title>Genome architecture and evolution of a unichromosomal asexual nematode.</title>
        <authorList>
            <person name="Fradin H."/>
            <person name="Zegar C."/>
            <person name="Gutwein M."/>
            <person name="Lucas J."/>
            <person name="Kovtun M."/>
            <person name="Corcoran D."/>
            <person name="Baugh L.R."/>
            <person name="Kiontke K."/>
            <person name="Gunsalus K."/>
            <person name="Fitch D.H."/>
            <person name="Piano F."/>
        </authorList>
    </citation>
    <scope>NUCLEOTIDE SEQUENCE [LARGE SCALE GENOMIC DNA]</scope>
    <source>
        <strain evidence="14">PF1309</strain>
    </source>
</reference>
<gene>
    <name evidence="14" type="ORF">WR25_06611</name>
</gene>
<feature type="chain" id="PRO_5012381080" description="NR LBD domain-containing protein" evidence="11">
    <location>
        <begin position="16"/>
        <end position="390"/>
    </location>
</feature>
<dbReference type="InterPro" id="IPR000536">
    <property type="entry name" value="Nucl_hrmn_rcpt_lig-bd"/>
</dbReference>
<comment type="caution">
    <text evidence="14">The sequence shown here is derived from an EMBL/GenBank/DDBJ whole genome shotgun (WGS) entry which is preliminary data.</text>
</comment>
<dbReference type="InterPro" id="IPR035500">
    <property type="entry name" value="NHR-like_dom_sf"/>
</dbReference>
<evidence type="ECO:0000256" key="2">
    <source>
        <dbReference type="ARBA" id="ARBA00005993"/>
    </source>
</evidence>
<keyword evidence="6" id="KW-0805">Transcription regulation</keyword>
<keyword evidence="8" id="KW-0804">Transcription</keyword>
<dbReference type="PANTHER" id="PTHR47630">
    <property type="entry name" value="NUCLEAR HORMONE RECEPTOR FAMILY-RELATED-RELATED"/>
    <property type="match status" value="1"/>
</dbReference>
<dbReference type="InterPro" id="IPR049636">
    <property type="entry name" value="HNF4-like_DBD"/>
</dbReference>
<evidence type="ECO:0000256" key="4">
    <source>
        <dbReference type="ARBA" id="ARBA00022771"/>
    </source>
</evidence>
<protein>
    <recommendedName>
        <fullName evidence="16">NR LBD domain-containing protein</fullName>
    </recommendedName>
</protein>
<dbReference type="Pfam" id="PF00105">
    <property type="entry name" value="zf-C4"/>
    <property type="match status" value="1"/>
</dbReference>
<keyword evidence="4" id="KW-0863">Zinc-finger</keyword>
<evidence type="ECO:0000259" key="13">
    <source>
        <dbReference type="PROSITE" id="PS51843"/>
    </source>
</evidence>
<dbReference type="CDD" id="cd06960">
    <property type="entry name" value="NR_DBD_HNF4A"/>
    <property type="match status" value="1"/>
</dbReference>
<dbReference type="AlphaFoldDB" id="A0A2A2L145"/>
<evidence type="ECO:0000313" key="15">
    <source>
        <dbReference type="Proteomes" id="UP000218231"/>
    </source>
</evidence>
<dbReference type="EMBL" id="LIAE01007355">
    <property type="protein sequence ID" value="PAV79894.1"/>
    <property type="molecule type" value="Genomic_DNA"/>
</dbReference>
<evidence type="ECO:0000256" key="10">
    <source>
        <dbReference type="ARBA" id="ARBA00023242"/>
    </source>
</evidence>
<dbReference type="SMART" id="SM00430">
    <property type="entry name" value="HOLI"/>
    <property type="match status" value="1"/>
</dbReference>
<evidence type="ECO:0000259" key="12">
    <source>
        <dbReference type="PROSITE" id="PS51030"/>
    </source>
</evidence>
<keyword evidence="9" id="KW-0675">Receptor</keyword>
<comment type="similarity">
    <text evidence="2">Belongs to the nuclear hormone receptor family.</text>
</comment>
<keyword evidence="15" id="KW-1185">Reference proteome</keyword>
<dbReference type="InterPro" id="IPR001628">
    <property type="entry name" value="Znf_hrmn_rcpt"/>
</dbReference>
<dbReference type="Gene3D" id="1.10.565.10">
    <property type="entry name" value="Retinoid X Receptor"/>
    <property type="match status" value="1"/>
</dbReference>
<dbReference type="SUPFAM" id="SSF48508">
    <property type="entry name" value="Nuclear receptor ligand-binding domain"/>
    <property type="match status" value="1"/>
</dbReference>
<dbReference type="GO" id="GO:0008270">
    <property type="term" value="F:zinc ion binding"/>
    <property type="evidence" value="ECO:0007669"/>
    <property type="project" value="UniProtKB-KW"/>
</dbReference>
<dbReference type="PROSITE" id="PS51030">
    <property type="entry name" value="NUCLEAR_REC_DBD_2"/>
    <property type="match status" value="1"/>
</dbReference>
<evidence type="ECO:0000313" key="14">
    <source>
        <dbReference type="EMBL" id="PAV79894.1"/>
    </source>
</evidence>
<keyword evidence="11" id="KW-0732">Signal</keyword>
<dbReference type="GO" id="GO:0003700">
    <property type="term" value="F:DNA-binding transcription factor activity"/>
    <property type="evidence" value="ECO:0007669"/>
    <property type="project" value="InterPro"/>
</dbReference>
<name>A0A2A2L145_9BILA</name>
<dbReference type="Pfam" id="PF00104">
    <property type="entry name" value="Hormone_recep"/>
    <property type="match status" value="1"/>
</dbReference>
<feature type="domain" description="Nuclear receptor" evidence="12">
    <location>
        <begin position="1"/>
        <end position="55"/>
    </location>
</feature>
<dbReference type="PROSITE" id="PS51843">
    <property type="entry name" value="NR_LBD"/>
    <property type="match status" value="1"/>
</dbReference>
<dbReference type="PANTHER" id="PTHR47630:SF4">
    <property type="entry name" value="NUCLEAR HORMONE RECEPTOR FAMILY MEMBER NHR-62"/>
    <property type="match status" value="1"/>
</dbReference>
<dbReference type="Gene3D" id="3.30.50.10">
    <property type="entry name" value="Erythroid Transcription Factor GATA-1, subunit A"/>
    <property type="match status" value="1"/>
</dbReference>
<evidence type="ECO:0000256" key="11">
    <source>
        <dbReference type="SAM" id="SignalP"/>
    </source>
</evidence>
<dbReference type="GO" id="GO:0005634">
    <property type="term" value="C:nucleus"/>
    <property type="evidence" value="ECO:0007669"/>
    <property type="project" value="UniProtKB-SubCell"/>
</dbReference>
<evidence type="ECO:0000256" key="8">
    <source>
        <dbReference type="ARBA" id="ARBA00023163"/>
    </source>
</evidence>
<evidence type="ECO:0000256" key="1">
    <source>
        <dbReference type="ARBA" id="ARBA00004123"/>
    </source>
</evidence>
<proteinExistence type="inferred from homology"/>
<evidence type="ECO:0000256" key="5">
    <source>
        <dbReference type="ARBA" id="ARBA00022833"/>
    </source>
</evidence>
<dbReference type="InterPro" id="IPR013088">
    <property type="entry name" value="Znf_NHR/GATA"/>
</dbReference>
<dbReference type="SMART" id="SM00399">
    <property type="entry name" value="ZnF_C4"/>
    <property type="match status" value="1"/>
</dbReference>
<keyword evidence="10" id="KW-0539">Nucleus</keyword>
<dbReference type="InterPro" id="IPR052499">
    <property type="entry name" value="C.elegans_NHRs"/>
</dbReference>
<keyword evidence="5" id="KW-0862">Zinc</keyword>
<evidence type="ECO:0000256" key="7">
    <source>
        <dbReference type="ARBA" id="ARBA00023125"/>
    </source>
</evidence>